<protein>
    <recommendedName>
        <fullName evidence="6">HotDog ACOT-type domain-containing protein</fullName>
    </recommendedName>
</protein>
<dbReference type="PANTHER" id="PTHR12655">
    <property type="entry name" value="ACYL-COA THIOESTERASE"/>
    <property type="match status" value="1"/>
</dbReference>
<feature type="region of interest" description="Disordered" evidence="5">
    <location>
        <begin position="114"/>
        <end position="175"/>
    </location>
</feature>
<keyword evidence="2" id="KW-0677">Repeat</keyword>
<feature type="region of interest" description="Disordered" evidence="5">
    <location>
        <begin position="15"/>
        <end position="38"/>
    </location>
</feature>
<evidence type="ECO:0000256" key="5">
    <source>
        <dbReference type="SAM" id="MobiDB-lite"/>
    </source>
</evidence>
<dbReference type="Proteomes" id="UP001054857">
    <property type="component" value="Unassembled WGS sequence"/>
</dbReference>
<dbReference type="AlphaFoldDB" id="A0AAD3HQ75"/>
<sequence length="373" mass="37727">MEVVLQLATSEPPFCPPALPAPAPDALPPDHPTPAAPNSAAVAHEASAAEAVAAATATAIATVTAPNSNGGDMVAAAALPPGRLLATAEFVMALRDSSLRRAVDVPPLHPRDATERALFRRGRDNNRLRQARRERDAAAAAAAHTHATTAAAPPAAAQNGGSSNGDSRSENKHAHTADTANDALVSAADVGGGGGSDGSDRTVAVRQTEVHCTVVTEYKDRNTSDTIFGGHLLRLAYDAAVAAAAAFAGAPCELLWLEEAVIRAPARVGDTLDAVGRVVWAEPGGRAMRVAVQVDRYGSSAPSQYALALTLAAAFLAPEGSLPAAAAAEVNAHSTAVVAGEEGDGGRRGLRSVVAGSPAEVQAAQAAQRRHAA</sequence>
<evidence type="ECO:0000259" key="6">
    <source>
        <dbReference type="PROSITE" id="PS51770"/>
    </source>
</evidence>
<reference evidence="7 8" key="1">
    <citation type="journal article" date="2021" name="Sci. Rep.">
        <title>Genome sequencing of the multicellular alga Astrephomene provides insights into convergent evolution of germ-soma differentiation.</title>
        <authorList>
            <person name="Yamashita S."/>
            <person name="Yamamoto K."/>
            <person name="Matsuzaki R."/>
            <person name="Suzuki S."/>
            <person name="Yamaguchi H."/>
            <person name="Hirooka S."/>
            <person name="Minakuchi Y."/>
            <person name="Miyagishima S."/>
            <person name="Kawachi M."/>
            <person name="Toyoda A."/>
            <person name="Nozaki H."/>
        </authorList>
    </citation>
    <scope>NUCLEOTIDE SEQUENCE [LARGE SCALE GENOMIC DNA]</scope>
    <source>
        <strain evidence="7 8">NIES-4017</strain>
    </source>
</reference>
<feature type="compositionally biased region" description="Low complexity" evidence="5">
    <location>
        <begin position="138"/>
        <end position="157"/>
    </location>
</feature>
<dbReference type="InterPro" id="IPR033120">
    <property type="entry name" value="HOTDOG_ACOT"/>
</dbReference>
<evidence type="ECO:0000313" key="8">
    <source>
        <dbReference type="Proteomes" id="UP001054857"/>
    </source>
</evidence>
<dbReference type="SUPFAM" id="SSF54637">
    <property type="entry name" value="Thioesterase/thiol ester dehydrase-isomerase"/>
    <property type="match status" value="1"/>
</dbReference>
<feature type="domain" description="HotDog ACOT-type" evidence="6">
    <location>
        <begin position="206"/>
        <end position="321"/>
    </location>
</feature>
<organism evidence="7 8">
    <name type="scientific">Astrephomene gubernaculifera</name>
    <dbReference type="NCBI Taxonomy" id="47775"/>
    <lineage>
        <taxon>Eukaryota</taxon>
        <taxon>Viridiplantae</taxon>
        <taxon>Chlorophyta</taxon>
        <taxon>core chlorophytes</taxon>
        <taxon>Chlorophyceae</taxon>
        <taxon>CS clade</taxon>
        <taxon>Chlamydomonadales</taxon>
        <taxon>Astrephomenaceae</taxon>
        <taxon>Astrephomene</taxon>
    </lineage>
</organism>
<comment type="caution">
    <text evidence="7">The sequence shown here is derived from an EMBL/GenBank/DDBJ whole genome shotgun (WGS) entry which is preliminary data.</text>
</comment>
<evidence type="ECO:0000256" key="3">
    <source>
        <dbReference type="ARBA" id="ARBA00022801"/>
    </source>
</evidence>
<evidence type="ECO:0000313" key="7">
    <source>
        <dbReference type="EMBL" id="GFR48906.1"/>
    </source>
</evidence>
<dbReference type="GO" id="GO:0006637">
    <property type="term" value="P:acyl-CoA metabolic process"/>
    <property type="evidence" value="ECO:0007669"/>
    <property type="project" value="TreeGrafter"/>
</dbReference>
<gene>
    <name evidence="7" type="ORF">Agub_g10855</name>
</gene>
<dbReference type="PANTHER" id="PTHR12655:SF8">
    <property type="entry name" value="HOTDOG ACOT-TYPE DOMAIN-CONTAINING PROTEIN"/>
    <property type="match status" value="1"/>
</dbReference>
<keyword evidence="3" id="KW-0378">Hydrolase</keyword>
<dbReference type="PROSITE" id="PS51770">
    <property type="entry name" value="HOTDOG_ACOT"/>
    <property type="match status" value="1"/>
</dbReference>
<dbReference type="Gene3D" id="3.10.129.10">
    <property type="entry name" value="Hotdog Thioesterase"/>
    <property type="match status" value="2"/>
</dbReference>
<keyword evidence="8" id="KW-1185">Reference proteome</keyword>
<keyword evidence="4" id="KW-0809">Transit peptide</keyword>
<evidence type="ECO:0000256" key="1">
    <source>
        <dbReference type="ARBA" id="ARBA00010458"/>
    </source>
</evidence>
<name>A0AAD3HQ75_9CHLO</name>
<comment type="similarity">
    <text evidence="1">Belongs to the acyl coenzyme A hydrolase family.</text>
</comment>
<feature type="non-terminal residue" evidence="7">
    <location>
        <position position="373"/>
    </location>
</feature>
<accession>A0AAD3HQ75</accession>
<evidence type="ECO:0000256" key="2">
    <source>
        <dbReference type="ARBA" id="ARBA00022737"/>
    </source>
</evidence>
<dbReference type="GO" id="GO:0047617">
    <property type="term" value="F:fatty acyl-CoA hydrolase activity"/>
    <property type="evidence" value="ECO:0007669"/>
    <property type="project" value="TreeGrafter"/>
</dbReference>
<feature type="compositionally biased region" description="Pro residues" evidence="5">
    <location>
        <begin position="15"/>
        <end position="35"/>
    </location>
</feature>
<dbReference type="EMBL" id="BMAR01000026">
    <property type="protein sequence ID" value="GFR48906.1"/>
    <property type="molecule type" value="Genomic_DNA"/>
</dbReference>
<proteinExistence type="inferred from homology"/>
<feature type="compositionally biased region" description="Basic and acidic residues" evidence="5">
    <location>
        <begin position="114"/>
        <end position="137"/>
    </location>
</feature>
<dbReference type="InterPro" id="IPR029069">
    <property type="entry name" value="HotDog_dom_sf"/>
</dbReference>
<evidence type="ECO:0000256" key="4">
    <source>
        <dbReference type="ARBA" id="ARBA00022946"/>
    </source>
</evidence>